<reference evidence="4" key="1">
    <citation type="submission" date="2016-10" db="EMBL/GenBank/DDBJ databases">
        <authorList>
            <person name="Varghese N."/>
            <person name="Submissions S."/>
        </authorList>
    </citation>
    <scope>NUCLEOTIDE SEQUENCE [LARGE SCALE GENOMIC DNA]</scope>
    <source>
        <strain evidence="4">FP5</strain>
    </source>
</reference>
<dbReference type="CDD" id="cd00840">
    <property type="entry name" value="MPP_Mre11_N"/>
    <property type="match status" value="1"/>
</dbReference>
<name>A0A1I2S4C6_9BACI</name>
<dbReference type="AlphaFoldDB" id="A0A1I2S4C6"/>
<evidence type="ECO:0000313" key="4">
    <source>
        <dbReference type="Proteomes" id="UP000198897"/>
    </source>
</evidence>
<feature type="domain" description="Calcineurin-like phosphoesterase" evidence="2">
    <location>
        <begin position="5"/>
        <end position="203"/>
    </location>
</feature>
<dbReference type="Pfam" id="PF00149">
    <property type="entry name" value="Metallophos"/>
    <property type="match status" value="1"/>
</dbReference>
<keyword evidence="1" id="KW-0378">Hydrolase</keyword>
<dbReference type="Gene3D" id="3.60.21.10">
    <property type="match status" value="1"/>
</dbReference>
<proteinExistence type="predicted"/>
<dbReference type="PIRSF" id="PIRSF033091">
    <property type="entry name" value="Pesterase_YhaO"/>
    <property type="match status" value="1"/>
</dbReference>
<dbReference type="GO" id="GO:0004527">
    <property type="term" value="F:exonuclease activity"/>
    <property type="evidence" value="ECO:0007669"/>
    <property type="project" value="UniProtKB-KW"/>
</dbReference>
<keyword evidence="3" id="KW-0269">Exonuclease</keyword>
<evidence type="ECO:0000256" key="1">
    <source>
        <dbReference type="ARBA" id="ARBA00022801"/>
    </source>
</evidence>
<evidence type="ECO:0000313" key="3">
    <source>
        <dbReference type="EMBL" id="SFG47734.1"/>
    </source>
</evidence>
<gene>
    <name evidence="3" type="ORF">SAMN05216353_1479</name>
</gene>
<dbReference type="InterPro" id="IPR029052">
    <property type="entry name" value="Metallo-depent_PP-like"/>
</dbReference>
<dbReference type="PANTHER" id="PTHR30337">
    <property type="entry name" value="COMPONENT OF ATP-DEPENDENT DSDNA EXONUCLEASE"/>
    <property type="match status" value="1"/>
</dbReference>
<dbReference type="InterPro" id="IPR050535">
    <property type="entry name" value="DNA_Repair-Maintenance_Comp"/>
</dbReference>
<evidence type="ECO:0000259" key="2">
    <source>
        <dbReference type="Pfam" id="PF00149"/>
    </source>
</evidence>
<organism evidence="3 4">
    <name type="scientific">Halobacillus alkaliphilus</name>
    <dbReference type="NCBI Taxonomy" id="396056"/>
    <lineage>
        <taxon>Bacteria</taxon>
        <taxon>Bacillati</taxon>
        <taxon>Bacillota</taxon>
        <taxon>Bacilli</taxon>
        <taxon>Bacillales</taxon>
        <taxon>Bacillaceae</taxon>
        <taxon>Halobacillus</taxon>
    </lineage>
</organism>
<dbReference type="Proteomes" id="UP000198897">
    <property type="component" value="Unassembled WGS sequence"/>
</dbReference>
<dbReference type="EMBL" id="FOOG01000047">
    <property type="protein sequence ID" value="SFG47734.1"/>
    <property type="molecule type" value="Genomic_DNA"/>
</dbReference>
<keyword evidence="4" id="KW-1185">Reference proteome</keyword>
<protein>
    <submittedName>
        <fullName evidence="3">DNA repair exonuclease SbcCD nuclease subunit</fullName>
    </submittedName>
</protein>
<dbReference type="InterPro" id="IPR014576">
    <property type="entry name" value="Pesterase_YhaO"/>
</dbReference>
<sequence length="416" mass="48456">MPEKLRFIHAADLHLDSLFKSKSHVSKSLLERLRMSTFEAFDRLIDAAIRFQVDFVLIVGDLFNEEMRSLKAQIHLRKGFERLADHAVHVYVSYGNHDFLQGAHYPIEFPENVHIFTSQDVEAFTYMKKGEALANLYGFSYVERKVTDRKVNEYIREREAPLHIAMLHGSLDTNTEHDVYAPFRLEELYEKQMDYWALGHIHKRQFLSEDPPIIYPGNIQGRSRKESGEKGCYLIDYDNGEWKKTFLPLQSFVYDTITLSGEHLESPQGLERVLDEAKSLAQRNEGGVMLEVILTSTHGRLKKWQAEGLLEDWIELLNEDEGEEDHWVWIDRVRIEDKPLQDEEDLRKGQHFTGELLREMKGLEEGELDNCLSPLFRHRKASRFLEALSAEEKQEILEAAKTLTLNQLLTKEGEHS</sequence>
<accession>A0A1I2S4C6</accession>
<dbReference type="PANTHER" id="PTHR30337:SF7">
    <property type="entry name" value="PHOSPHOESTERASE"/>
    <property type="match status" value="1"/>
</dbReference>
<dbReference type="InterPro" id="IPR004843">
    <property type="entry name" value="Calcineurin-like_PHP"/>
</dbReference>
<keyword evidence="3" id="KW-0540">Nuclease</keyword>
<dbReference type="RefSeq" id="WP_089754116.1">
    <property type="nucleotide sequence ID" value="NZ_FOOG01000047.1"/>
</dbReference>
<dbReference type="OrthoDB" id="9773856at2"/>
<dbReference type="SUPFAM" id="SSF56300">
    <property type="entry name" value="Metallo-dependent phosphatases"/>
    <property type="match status" value="1"/>
</dbReference>
<dbReference type="InterPro" id="IPR041796">
    <property type="entry name" value="Mre11_N"/>
</dbReference>